<sequence>MTELRWYGKQLDKDLTDLQVIVLSDLHYGNPYCSIKHFQRTVDFIKDNNCVCFLNGDLLEAVTKASKGDVYTQQLTPQQQRDDVVSLLEPIKDKILAVTTGNHEQRIYNETGVDLSLDIANSLNAPYRAEGMLFKLSIGDHNNRTKGKPFVFWSYITHGYGGARTKSAKSVKAERVGTWIPQCDWVAMSHDHVVNIAPDVDFIPDNRGTMRDGFLSGKITAHRKMLVKTNAFLKWGGYAEMGGFPPSDLTTPLIQLLTPYSKLWDTYPDKARKAVKVIV</sequence>
<dbReference type="InterPro" id="IPR029052">
    <property type="entry name" value="Metallo-depent_PP-like"/>
</dbReference>
<reference evidence="1" key="1">
    <citation type="submission" date="2020-03" db="EMBL/GenBank/DDBJ databases">
        <title>The deep terrestrial virosphere.</title>
        <authorList>
            <person name="Holmfeldt K."/>
            <person name="Nilsson E."/>
            <person name="Simone D."/>
            <person name="Lopez-Fernandez M."/>
            <person name="Wu X."/>
            <person name="de Brujin I."/>
            <person name="Lundin D."/>
            <person name="Andersson A."/>
            <person name="Bertilsson S."/>
            <person name="Dopson M."/>
        </authorList>
    </citation>
    <scope>NUCLEOTIDE SEQUENCE</scope>
    <source>
        <strain evidence="1">MM415B01929</strain>
    </source>
</reference>
<organism evidence="1">
    <name type="scientific">viral metagenome</name>
    <dbReference type="NCBI Taxonomy" id="1070528"/>
    <lineage>
        <taxon>unclassified sequences</taxon>
        <taxon>metagenomes</taxon>
        <taxon>organismal metagenomes</taxon>
    </lineage>
</organism>
<gene>
    <name evidence="1" type="ORF">MM415B01929_0009</name>
</gene>
<dbReference type="AlphaFoldDB" id="A0A6M3IF75"/>
<dbReference type="EMBL" id="MT141199">
    <property type="protein sequence ID" value="QJA56086.1"/>
    <property type="molecule type" value="Genomic_DNA"/>
</dbReference>
<dbReference type="SUPFAM" id="SSF56300">
    <property type="entry name" value="Metallo-dependent phosphatases"/>
    <property type="match status" value="1"/>
</dbReference>
<name>A0A6M3IF75_9ZZZZ</name>
<evidence type="ECO:0000313" key="1">
    <source>
        <dbReference type="EMBL" id="QJA56086.1"/>
    </source>
</evidence>
<accession>A0A6M3IF75</accession>
<proteinExistence type="predicted"/>
<protein>
    <submittedName>
        <fullName evidence="1">Putative calcineurin-like phosphoesterase</fullName>
    </submittedName>
</protein>